<protein>
    <submittedName>
        <fullName evidence="1">Uncharacterized protein</fullName>
    </submittedName>
</protein>
<reference evidence="1 2" key="1">
    <citation type="submission" date="2020-06" db="EMBL/GenBank/DDBJ databases">
        <authorList>
            <person name="Grouzdev D.S."/>
        </authorList>
    </citation>
    <scope>NUCLEOTIDE SEQUENCE [LARGE SCALE GENOMIC DNA]</scope>
    <source>
        <strain evidence="1 2">HO-A22</strain>
    </source>
</reference>
<dbReference type="RefSeq" id="WP_176351417.1">
    <property type="nucleotide sequence ID" value="NZ_JABWDU010000001.1"/>
</dbReference>
<accession>A0A7Y6Q242</accession>
<evidence type="ECO:0000313" key="2">
    <source>
        <dbReference type="Proteomes" id="UP000520198"/>
    </source>
</evidence>
<keyword evidence="2" id="KW-1185">Reference proteome</keyword>
<gene>
    <name evidence="1" type="ORF">HT585_02155</name>
</gene>
<comment type="caution">
    <text evidence="1">The sequence shown here is derived from an EMBL/GenBank/DDBJ whole genome shotgun (WGS) entry which is preliminary data.</text>
</comment>
<dbReference type="Proteomes" id="UP000520198">
    <property type="component" value="Unassembled WGS sequence"/>
</dbReference>
<sequence length="84" mass="9847">MSTEPEYDPDWDSPEAIAKWRVRGIRNIHERAKEFHRIKAELEMEISKAGNALGRKYLMREDEIEAATQRAYDALQERKAEDQG</sequence>
<name>A0A7Y6Q242_9HYPH</name>
<dbReference type="AlphaFoldDB" id="A0A7Y6Q242"/>
<dbReference type="EMBL" id="JABWDU010000001">
    <property type="protein sequence ID" value="NVD37644.1"/>
    <property type="molecule type" value="Genomic_DNA"/>
</dbReference>
<proteinExistence type="predicted"/>
<organism evidence="1 2">
    <name type="scientific">Ensifer oleiphilus</name>
    <dbReference type="NCBI Taxonomy" id="2742698"/>
    <lineage>
        <taxon>Bacteria</taxon>
        <taxon>Pseudomonadati</taxon>
        <taxon>Pseudomonadota</taxon>
        <taxon>Alphaproteobacteria</taxon>
        <taxon>Hyphomicrobiales</taxon>
        <taxon>Rhizobiaceae</taxon>
        <taxon>Sinorhizobium/Ensifer group</taxon>
        <taxon>Ensifer</taxon>
    </lineage>
</organism>
<evidence type="ECO:0000313" key="1">
    <source>
        <dbReference type="EMBL" id="NVD37644.1"/>
    </source>
</evidence>